<evidence type="ECO:0000256" key="1">
    <source>
        <dbReference type="SAM" id="Phobius"/>
    </source>
</evidence>
<dbReference type="CDD" id="cd09110">
    <property type="entry name" value="PLDc_CLS_1"/>
    <property type="match status" value="1"/>
</dbReference>
<dbReference type="GO" id="GO:0032049">
    <property type="term" value="P:cardiolipin biosynthetic process"/>
    <property type="evidence" value="ECO:0007669"/>
    <property type="project" value="UniProtKB-ARBA"/>
</dbReference>
<protein>
    <submittedName>
        <fullName evidence="3">Phosphatidylserine/phosphatidylglycerophosphate/ cardiolipin synthase family protein</fullName>
    </submittedName>
</protein>
<evidence type="ECO:0000313" key="4">
    <source>
        <dbReference type="Proteomes" id="UP000500857"/>
    </source>
</evidence>
<dbReference type="GO" id="GO:0008808">
    <property type="term" value="F:cardiolipin synthase activity"/>
    <property type="evidence" value="ECO:0007669"/>
    <property type="project" value="TreeGrafter"/>
</dbReference>
<dbReference type="Gene3D" id="3.30.870.10">
    <property type="entry name" value="Endonuclease Chain A"/>
    <property type="match status" value="2"/>
</dbReference>
<dbReference type="InterPro" id="IPR001736">
    <property type="entry name" value="PLipase_D/transphosphatidylase"/>
</dbReference>
<organism evidence="3 4">
    <name type="scientific">Oxynema aestuarii AP17</name>
    <dbReference type="NCBI Taxonomy" id="2064643"/>
    <lineage>
        <taxon>Bacteria</taxon>
        <taxon>Bacillati</taxon>
        <taxon>Cyanobacteriota</taxon>
        <taxon>Cyanophyceae</taxon>
        <taxon>Oscillatoriophycideae</taxon>
        <taxon>Oscillatoriales</taxon>
        <taxon>Oscillatoriaceae</taxon>
        <taxon>Oxynema</taxon>
        <taxon>Oxynema aestuarii</taxon>
    </lineage>
</organism>
<sequence>MNGLIWWMGGSAIGIFALIFFVLYIRGTFRDRVEYKIEHLPNPEAEYFPLAIASLSNSVVTSGYCTDFWNDPDRIQRARLEAIQKARRTIHFETFFMTPGRRANDFADAIADRAIAGVEVKLIVDDYGTSQLPKSYWQRLQNAGVKIRIFNAFNWKAPANYAGRSHRKLLLVDGELGLVGGAGISDRWDGWPKIGDTQPWFDCEFRLEGAIVSVLEGMFLQHWTYCGGQGNLSKEMFIPHEDSENNPQFIVTPGANPSYRSSGIRALFQTAIIAARKRIWLASPYFLPDPNSRKMLVAARNRGIDVQILTTSQRCDKQFVYYASYETYGKLLKAGIKIHQHQPSMLHAKLLLIDDCWVSTGSANFDPRSFFHNDELDFSSGDRTLVGYVQKAFEEGFARSQTVSFSDWKARSLEQRLMGRLVSFIQWEL</sequence>
<dbReference type="PROSITE" id="PS50035">
    <property type="entry name" value="PLD"/>
    <property type="match status" value="2"/>
</dbReference>
<keyword evidence="4" id="KW-1185">Reference proteome</keyword>
<feature type="domain" description="PLD phosphodiesterase" evidence="2">
    <location>
        <begin position="161"/>
        <end position="188"/>
    </location>
</feature>
<feature type="domain" description="PLD phosphodiesterase" evidence="2">
    <location>
        <begin position="342"/>
        <end position="369"/>
    </location>
</feature>
<dbReference type="InterPro" id="IPR025202">
    <property type="entry name" value="PLD-like_dom"/>
</dbReference>
<dbReference type="RefSeq" id="WP_168571481.1">
    <property type="nucleotide sequence ID" value="NZ_CP051167.1"/>
</dbReference>
<accession>A0A6H1U3V9</accession>
<dbReference type="CDD" id="cd09159">
    <property type="entry name" value="PLDc_ybhO_like_2"/>
    <property type="match status" value="1"/>
</dbReference>
<dbReference type="PANTHER" id="PTHR21248:SF22">
    <property type="entry name" value="PHOSPHOLIPASE D"/>
    <property type="match status" value="1"/>
</dbReference>
<dbReference type="Pfam" id="PF13091">
    <property type="entry name" value="PLDc_2"/>
    <property type="match status" value="2"/>
</dbReference>
<dbReference type="GO" id="GO:0016020">
    <property type="term" value="C:membrane"/>
    <property type="evidence" value="ECO:0007669"/>
    <property type="project" value="TreeGrafter"/>
</dbReference>
<dbReference type="SUPFAM" id="SSF56024">
    <property type="entry name" value="Phospholipase D/nuclease"/>
    <property type="match status" value="2"/>
</dbReference>
<dbReference type="KEGG" id="oxy:HCG48_24295"/>
<dbReference type="EMBL" id="CP051167">
    <property type="protein sequence ID" value="QIZ73335.1"/>
    <property type="molecule type" value="Genomic_DNA"/>
</dbReference>
<reference evidence="3 4" key="1">
    <citation type="submission" date="2020-04" db="EMBL/GenBank/DDBJ databases">
        <authorList>
            <person name="Basu S."/>
            <person name="Maruthanayagam V."/>
            <person name="Chakraborty S."/>
            <person name="Pramanik A."/>
            <person name="Mukherjee J."/>
            <person name="Brink B."/>
        </authorList>
    </citation>
    <scope>NUCLEOTIDE SEQUENCE [LARGE SCALE GENOMIC DNA]</scope>
    <source>
        <strain evidence="3 4">AP17</strain>
    </source>
</reference>
<feature type="transmembrane region" description="Helical" evidence="1">
    <location>
        <begin position="6"/>
        <end position="25"/>
    </location>
</feature>
<dbReference type="SMART" id="SM00155">
    <property type="entry name" value="PLDc"/>
    <property type="match status" value="2"/>
</dbReference>
<dbReference type="PANTHER" id="PTHR21248">
    <property type="entry name" value="CARDIOLIPIN SYNTHASE"/>
    <property type="match status" value="1"/>
</dbReference>
<dbReference type="AlphaFoldDB" id="A0A6H1U3V9"/>
<name>A0A6H1U3V9_9CYAN</name>
<dbReference type="Proteomes" id="UP000500857">
    <property type="component" value="Chromosome"/>
</dbReference>
<gene>
    <name evidence="3" type="ORF">HCG48_24295</name>
</gene>
<evidence type="ECO:0000313" key="3">
    <source>
        <dbReference type="EMBL" id="QIZ73335.1"/>
    </source>
</evidence>
<proteinExistence type="predicted"/>
<keyword evidence="1" id="KW-0472">Membrane</keyword>
<keyword evidence="1" id="KW-1133">Transmembrane helix</keyword>
<keyword evidence="1" id="KW-0812">Transmembrane</keyword>
<evidence type="ECO:0000259" key="2">
    <source>
        <dbReference type="PROSITE" id="PS50035"/>
    </source>
</evidence>